<protein>
    <recommendedName>
        <fullName evidence="5">ATP-dependent RNA helicase</fullName>
        <ecNumber evidence="5">3.6.4.13</ecNumber>
    </recommendedName>
</protein>
<dbReference type="GO" id="GO:0003723">
    <property type="term" value="F:RNA binding"/>
    <property type="evidence" value="ECO:0007669"/>
    <property type="project" value="UniProtKB-UniRule"/>
</dbReference>
<evidence type="ECO:0000256" key="3">
    <source>
        <dbReference type="ARBA" id="ARBA00022840"/>
    </source>
</evidence>
<dbReference type="EC" id="3.6.4.13" evidence="5"/>
<name>A0A0A9ZEY0_LYGHE</name>
<evidence type="ECO:0000256" key="4">
    <source>
        <dbReference type="ARBA" id="ARBA00022884"/>
    </source>
</evidence>
<dbReference type="AlphaFoldDB" id="A0A0A9ZEY0"/>
<dbReference type="SUPFAM" id="SSF52540">
    <property type="entry name" value="P-loop containing nucleoside triphosphate hydrolases"/>
    <property type="match status" value="1"/>
</dbReference>
<comment type="function">
    <text evidence="5">RNA helicase.</text>
</comment>
<keyword evidence="4 5" id="KW-0694">RNA-binding</keyword>
<reference evidence="7" key="2">
    <citation type="submission" date="2014-07" db="EMBL/GenBank/DDBJ databases">
        <authorList>
            <person name="Hull J."/>
        </authorList>
    </citation>
    <scope>NUCLEOTIDE SEQUENCE</scope>
</reference>
<dbReference type="PANTHER" id="PTHR24031">
    <property type="entry name" value="RNA HELICASE"/>
    <property type="match status" value="1"/>
</dbReference>
<dbReference type="InterPro" id="IPR027417">
    <property type="entry name" value="P-loop_NTPase"/>
</dbReference>
<sequence length="130" mass="15045">MSRGFDVKDLLLVINYSVPYYYEDYVHRVGRTGRATSHGTAITFITPEEEEYSIDLVKALTLSKQVIPETLLEIKRSFDKKVENKEAVYYRNRGFHRASGFTFDEQESTKSLYSLLSKEHSTYDGDVDDI</sequence>
<evidence type="ECO:0000256" key="5">
    <source>
        <dbReference type="RuleBase" id="RU365068"/>
    </source>
</evidence>
<dbReference type="Gene3D" id="3.40.50.300">
    <property type="entry name" value="P-loop containing nucleotide triphosphate hydrolases"/>
    <property type="match status" value="1"/>
</dbReference>
<accession>A0A0A9ZEY0</accession>
<organism evidence="7">
    <name type="scientific">Lygus hesperus</name>
    <name type="common">Western plant bug</name>
    <dbReference type="NCBI Taxonomy" id="30085"/>
    <lineage>
        <taxon>Eukaryota</taxon>
        <taxon>Metazoa</taxon>
        <taxon>Ecdysozoa</taxon>
        <taxon>Arthropoda</taxon>
        <taxon>Hexapoda</taxon>
        <taxon>Insecta</taxon>
        <taxon>Pterygota</taxon>
        <taxon>Neoptera</taxon>
        <taxon>Paraneoptera</taxon>
        <taxon>Hemiptera</taxon>
        <taxon>Heteroptera</taxon>
        <taxon>Panheteroptera</taxon>
        <taxon>Cimicomorpha</taxon>
        <taxon>Miridae</taxon>
        <taxon>Mirini</taxon>
        <taxon>Lygus</taxon>
    </lineage>
</organism>
<proteinExistence type="inferred from homology"/>
<comment type="catalytic activity">
    <reaction evidence="5">
        <text>ATP + H2O = ADP + phosphate + H(+)</text>
        <dbReference type="Rhea" id="RHEA:13065"/>
        <dbReference type="ChEBI" id="CHEBI:15377"/>
        <dbReference type="ChEBI" id="CHEBI:15378"/>
        <dbReference type="ChEBI" id="CHEBI:30616"/>
        <dbReference type="ChEBI" id="CHEBI:43474"/>
        <dbReference type="ChEBI" id="CHEBI:456216"/>
        <dbReference type="EC" id="3.6.4.13"/>
    </reaction>
</comment>
<evidence type="ECO:0000256" key="2">
    <source>
        <dbReference type="ARBA" id="ARBA00022801"/>
    </source>
</evidence>
<dbReference type="GO" id="GO:0016787">
    <property type="term" value="F:hydrolase activity"/>
    <property type="evidence" value="ECO:0007669"/>
    <property type="project" value="UniProtKB-KW"/>
</dbReference>
<keyword evidence="5 7" id="KW-0347">Helicase</keyword>
<comment type="domain">
    <text evidence="5">The Q motif is unique to and characteristic of the DEAD box family of RNA helicases and controls ATP binding and hydrolysis.</text>
</comment>
<dbReference type="GO" id="GO:0003724">
    <property type="term" value="F:RNA helicase activity"/>
    <property type="evidence" value="ECO:0007669"/>
    <property type="project" value="UniProtKB-EC"/>
</dbReference>
<keyword evidence="3 5" id="KW-0067">ATP-binding</keyword>
<dbReference type="GO" id="GO:0005524">
    <property type="term" value="F:ATP binding"/>
    <property type="evidence" value="ECO:0007669"/>
    <property type="project" value="UniProtKB-UniRule"/>
</dbReference>
<keyword evidence="2 5" id="KW-0378">Hydrolase</keyword>
<dbReference type="EMBL" id="GBHO01000595">
    <property type="protein sequence ID" value="JAG43009.1"/>
    <property type="molecule type" value="Transcribed_RNA"/>
</dbReference>
<reference evidence="7" key="1">
    <citation type="journal article" date="2014" name="PLoS ONE">
        <title>Transcriptome-Based Identification of ABC Transporters in the Western Tarnished Plant Bug Lygus hesperus.</title>
        <authorList>
            <person name="Hull J.J."/>
            <person name="Chaney K."/>
            <person name="Geib S.M."/>
            <person name="Fabrick J.A."/>
            <person name="Brent C.S."/>
            <person name="Walsh D."/>
            <person name="Lavine L.C."/>
        </authorList>
    </citation>
    <scope>NUCLEOTIDE SEQUENCE</scope>
</reference>
<evidence type="ECO:0000259" key="6">
    <source>
        <dbReference type="PROSITE" id="PS51194"/>
    </source>
</evidence>
<comment type="similarity">
    <text evidence="5">Belongs to the DEAD box helicase family.</text>
</comment>
<dbReference type="Pfam" id="PF00271">
    <property type="entry name" value="Helicase_C"/>
    <property type="match status" value="1"/>
</dbReference>
<dbReference type="InterPro" id="IPR001650">
    <property type="entry name" value="Helicase_C-like"/>
</dbReference>
<evidence type="ECO:0000256" key="1">
    <source>
        <dbReference type="ARBA" id="ARBA00022741"/>
    </source>
</evidence>
<gene>
    <name evidence="7" type="ORF">CM83_101454</name>
</gene>
<evidence type="ECO:0000313" key="7">
    <source>
        <dbReference type="EMBL" id="JAG43009.1"/>
    </source>
</evidence>
<keyword evidence="1 5" id="KW-0547">Nucleotide-binding</keyword>
<feature type="domain" description="Helicase C-terminal" evidence="6">
    <location>
        <begin position="1"/>
        <end position="75"/>
    </location>
</feature>
<dbReference type="PROSITE" id="PS51194">
    <property type="entry name" value="HELICASE_CTER"/>
    <property type="match status" value="1"/>
</dbReference>